<keyword evidence="4" id="KW-1185">Reference proteome</keyword>
<keyword evidence="2" id="KW-0732">Signal</keyword>
<reference evidence="3 4" key="1">
    <citation type="submission" date="2024-02" db="EMBL/GenBank/DDBJ databases">
        <title>de novo genome assembly of Solanum bulbocastanum strain 11H21.</title>
        <authorList>
            <person name="Hosaka A.J."/>
        </authorList>
    </citation>
    <scope>NUCLEOTIDE SEQUENCE [LARGE SCALE GENOMIC DNA]</scope>
    <source>
        <tissue evidence="3">Young leaves</tissue>
    </source>
</reference>
<protein>
    <submittedName>
        <fullName evidence="3">Uncharacterized protein</fullName>
    </submittedName>
</protein>
<comment type="caution">
    <text evidence="3">The sequence shown here is derived from an EMBL/GenBank/DDBJ whole genome shotgun (WGS) entry which is preliminary data.</text>
</comment>
<evidence type="ECO:0000256" key="2">
    <source>
        <dbReference type="SAM" id="SignalP"/>
    </source>
</evidence>
<dbReference type="EMBL" id="JBANQN010000002">
    <property type="protein sequence ID" value="KAK6796791.1"/>
    <property type="molecule type" value="Genomic_DNA"/>
</dbReference>
<gene>
    <name evidence="3" type="ORF">RDI58_004492</name>
</gene>
<accession>A0AAN8U5Y0</accession>
<proteinExistence type="predicted"/>
<evidence type="ECO:0000313" key="3">
    <source>
        <dbReference type="EMBL" id="KAK6796791.1"/>
    </source>
</evidence>
<organism evidence="3 4">
    <name type="scientific">Solanum bulbocastanum</name>
    <name type="common">Wild potato</name>
    <dbReference type="NCBI Taxonomy" id="147425"/>
    <lineage>
        <taxon>Eukaryota</taxon>
        <taxon>Viridiplantae</taxon>
        <taxon>Streptophyta</taxon>
        <taxon>Embryophyta</taxon>
        <taxon>Tracheophyta</taxon>
        <taxon>Spermatophyta</taxon>
        <taxon>Magnoliopsida</taxon>
        <taxon>eudicotyledons</taxon>
        <taxon>Gunneridae</taxon>
        <taxon>Pentapetalae</taxon>
        <taxon>asterids</taxon>
        <taxon>lamiids</taxon>
        <taxon>Solanales</taxon>
        <taxon>Solanaceae</taxon>
        <taxon>Solanoideae</taxon>
        <taxon>Solaneae</taxon>
        <taxon>Solanum</taxon>
    </lineage>
</organism>
<dbReference type="AlphaFoldDB" id="A0AAN8U5Y0"/>
<evidence type="ECO:0000313" key="4">
    <source>
        <dbReference type="Proteomes" id="UP001371456"/>
    </source>
</evidence>
<feature type="region of interest" description="Disordered" evidence="1">
    <location>
        <begin position="57"/>
        <end position="84"/>
    </location>
</feature>
<dbReference type="Proteomes" id="UP001371456">
    <property type="component" value="Unassembled WGS sequence"/>
</dbReference>
<evidence type="ECO:0000256" key="1">
    <source>
        <dbReference type="SAM" id="MobiDB-lite"/>
    </source>
</evidence>
<sequence length="84" mass="9451">MSQTKTILAILVLAMILYNIIECIEGRDIKFEDRNYLMKPNVVTIMKSKKESRKLKELTLQKNEYAPASPSPGHVDGHSPGIGH</sequence>
<feature type="chain" id="PRO_5043036001" evidence="2">
    <location>
        <begin position="27"/>
        <end position="84"/>
    </location>
</feature>
<feature type="signal peptide" evidence="2">
    <location>
        <begin position="1"/>
        <end position="26"/>
    </location>
</feature>
<name>A0AAN8U5Y0_SOLBU</name>